<name>A0A1N7Q1R9_9BACT</name>
<sequence>MKPALRQIFAYLLLFSLLVHGGVSAFLADDNNSFNAHLDNLQVLQDDAQYLLGQFMLNADQGSQLTVQGKSFQPWASFEGIFLYQEFHFQSLVSSTIHYPGSFTLQFGIKEMKFPSHFFW</sequence>
<protein>
    <submittedName>
        <fullName evidence="1">Uncharacterized protein</fullName>
    </submittedName>
</protein>
<proteinExistence type="predicted"/>
<dbReference type="AlphaFoldDB" id="A0A1N7Q1R9"/>
<dbReference type="Proteomes" id="UP000186026">
    <property type="component" value="Unassembled WGS sequence"/>
</dbReference>
<accession>A0A1N7Q1R9</accession>
<dbReference type="EMBL" id="FTOP01000025">
    <property type="protein sequence ID" value="SIT16800.1"/>
    <property type="molecule type" value="Genomic_DNA"/>
</dbReference>
<organism evidence="1 2">
    <name type="scientific">Belliella pelovolcani</name>
    <dbReference type="NCBI Taxonomy" id="529505"/>
    <lineage>
        <taxon>Bacteria</taxon>
        <taxon>Pseudomonadati</taxon>
        <taxon>Bacteroidota</taxon>
        <taxon>Cytophagia</taxon>
        <taxon>Cytophagales</taxon>
        <taxon>Cyclobacteriaceae</taxon>
        <taxon>Belliella</taxon>
    </lineage>
</organism>
<dbReference type="OrthoDB" id="839026at2"/>
<keyword evidence="2" id="KW-1185">Reference proteome</keyword>
<dbReference type="RefSeq" id="WP_076503061.1">
    <property type="nucleotide sequence ID" value="NZ_FTOP01000025.1"/>
</dbReference>
<evidence type="ECO:0000313" key="1">
    <source>
        <dbReference type="EMBL" id="SIT16800.1"/>
    </source>
</evidence>
<gene>
    <name evidence="1" type="ORF">SAMN05421761_1258</name>
</gene>
<evidence type="ECO:0000313" key="2">
    <source>
        <dbReference type="Proteomes" id="UP000186026"/>
    </source>
</evidence>
<reference evidence="2" key="1">
    <citation type="submission" date="2017-01" db="EMBL/GenBank/DDBJ databases">
        <authorList>
            <person name="Varghese N."/>
            <person name="Submissions S."/>
        </authorList>
    </citation>
    <scope>NUCLEOTIDE SEQUENCE [LARGE SCALE GENOMIC DNA]</scope>
    <source>
        <strain evidence="2">DSM 46698</strain>
    </source>
</reference>